<feature type="non-terminal residue" evidence="2">
    <location>
        <position position="87"/>
    </location>
</feature>
<dbReference type="InterPro" id="IPR025714">
    <property type="entry name" value="Methyltranfer_dom"/>
</dbReference>
<protein>
    <recommendedName>
        <fullName evidence="1">Methyltransferase domain-containing protein</fullName>
    </recommendedName>
</protein>
<dbReference type="AlphaFoldDB" id="X1KGR0"/>
<proteinExistence type="predicted"/>
<dbReference type="Pfam" id="PF13847">
    <property type="entry name" value="Methyltransf_31"/>
    <property type="match status" value="1"/>
</dbReference>
<dbReference type="InterPro" id="IPR029063">
    <property type="entry name" value="SAM-dependent_MTases_sf"/>
</dbReference>
<dbReference type="EMBL" id="BARU01048040">
    <property type="protein sequence ID" value="GAH92810.1"/>
    <property type="molecule type" value="Genomic_DNA"/>
</dbReference>
<feature type="domain" description="Methyltransferase" evidence="1">
    <location>
        <begin position="35"/>
        <end position="83"/>
    </location>
</feature>
<organism evidence="2">
    <name type="scientific">marine sediment metagenome</name>
    <dbReference type="NCBI Taxonomy" id="412755"/>
    <lineage>
        <taxon>unclassified sequences</taxon>
        <taxon>metagenomes</taxon>
        <taxon>ecological metagenomes</taxon>
    </lineage>
</organism>
<dbReference type="SUPFAM" id="SSF53335">
    <property type="entry name" value="S-adenosyl-L-methionine-dependent methyltransferases"/>
    <property type="match status" value="1"/>
</dbReference>
<dbReference type="Gene3D" id="3.40.50.150">
    <property type="entry name" value="Vaccinia Virus protein VP39"/>
    <property type="match status" value="1"/>
</dbReference>
<comment type="caution">
    <text evidence="2">The sequence shown here is derived from an EMBL/GenBank/DDBJ whole genome shotgun (WGS) entry which is preliminary data.</text>
</comment>
<accession>X1KGR0</accession>
<name>X1KGR0_9ZZZZ</name>
<dbReference type="CDD" id="cd02440">
    <property type="entry name" value="AdoMet_MTases"/>
    <property type="match status" value="1"/>
</dbReference>
<sequence length="87" mass="9808">MSIDIINELNLEQFRGVFLKYTRKAFQMLPKMDKPRILDIGCGTGLTTIELARLSDGEIIGIDIDQDALDKLNSIIKKKGLSNRIKT</sequence>
<gene>
    <name evidence="2" type="ORF">S03H2_71640</name>
</gene>
<reference evidence="2" key="1">
    <citation type="journal article" date="2014" name="Front. Microbiol.">
        <title>High frequency of phylogenetically diverse reductive dehalogenase-homologous genes in deep subseafloor sedimentary metagenomes.</title>
        <authorList>
            <person name="Kawai M."/>
            <person name="Futagami T."/>
            <person name="Toyoda A."/>
            <person name="Takaki Y."/>
            <person name="Nishi S."/>
            <person name="Hori S."/>
            <person name="Arai W."/>
            <person name="Tsubouchi T."/>
            <person name="Morono Y."/>
            <person name="Uchiyama I."/>
            <person name="Ito T."/>
            <person name="Fujiyama A."/>
            <person name="Inagaki F."/>
            <person name="Takami H."/>
        </authorList>
    </citation>
    <scope>NUCLEOTIDE SEQUENCE</scope>
    <source>
        <strain evidence="2">Expedition CK06-06</strain>
    </source>
</reference>
<evidence type="ECO:0000313" key="2">
    <source>
        <dbReference type="EMBL" id="GAH92810.1"/>
    </source>
</evidence>
<evidence type="ECO:0000259" key="1">
    <source>
        <dbReference type="Pfam" id="PF13847"/>
    </source>
</evidence>